<feature type="transmembrane region" description="Helical" evidence="6">
    <location>
        <begin position="175"/>
        <end position="195"/>
    </location>
</feature>
<feature type="transmembrane region" description="Helical" evidence="6">
    <location>
        <begin position="121"/>
        <end position="146"/>
    </location>
</feature>
<dbReference type="InterPro" id="IPR015414">
    <property type="entry name" value="TMEM64"/>
</dbReference>
<keyword evidence="3 6" id="KW-0812">Transmembrane</keyword>
<evidence type="ECO:0000313" key="8">
    <source>
        <dbReference type="EMBL" id="MBP1935608.1"/>
    </source>
</evidence>
<keyword evidence="9" id="KW-1185">Reference proteome</keyword>
<feature type="transmembrane region" description="Helical" evidence="6">
    <location>
        <begin position="34"/>
        <end position="59"/>
    </location>
</feature>
<dbReference type="Pfam" id="PF09335">
    <property type="entry name" value="VTT_dom"/>
    <property type="match status" value="1"/>
</dbReference>
<dbReference type="Proteomes" id="UP001519273">
    <property type="component" value="Unassembled WGS sequence"/>
</dbReference>
<comment type="subcellular location">
    <subcellularLocation>
        <location evidence="1 6">Cell membrane</location>
        <topology evidence="1 6">Multi-pass membrane protein</topology>
    </subcellularLocation>
</comment>
<feature type="domain" description="VTT" evidence="7">
    <location>
        <begin position="50"/>
        <end position="168"/>
    </location>
</feature>
<feature type="transmembrane region" description="Helical" evidence="6">
    <location>
        <begin position="65"/>
        <end position="91"/>
    </location>
</feature>
<evidence type="ECO:0000256" key="1">
    <source>
        <dbReference type="ARBA" id="ARBA00004651"/>
    </source>
</evidence>
<name>A0ABS4GZB6_9BACL</name>
<evidence type="ECO:0000256" key="6">
    <source>
        <dbReference type="RuleBase" id="RU366058"/>
    </source>
</evidence>
<keyword evidence="5 6" id="KW-0472">Membrane</keyword>
<evidence type="ECO:0000256" key="3">
    <source>
        <dbReference type="ARBA" id="ARBA00022692"/>
    </source>
</evidence>
<keyword evidence="4 6" id="KW-1133">Transmembrane helix</keyword>
<dbReference type="RefSeq" id="WP_209844997.1">
    <property type="nucleotide sequence ID" value="NZ_CBCRVE010000001.1"/>
</dbReference>
<comment type="similarity">
    <text evidence="6">Belongs to the TVP38/TMEM64 family.</text>
</comment>
<comment type="caution">
    <text evidence="8">The sequence shown here is derived from an EMBL/GenBank/DDBJ whole genome shotgun (WGS) entry which is preliminary data.</text>
</comment>
<accession>A0ABS4GZB6</accession>
<protein>
    <recommendedName>
        <fullName evidence="6">TVP38/TMEM64 family membrane protein</fullName>
    </recommendedName>
</protein>
<evidence type="ECO:0000313" key="9">
    <source>
        <dbReference type="Proteomes" id="UP001519273"/>
    </source>
</evidence>
<reference evidence="8 9" key="1">
    <citation type="submission" date="2021-03" db="EMBL/GenBank/DDBJ databases">
        <title>Genomic Encyclopedia of Type Strains, Phase IV (KMG-IV): sequencing the most valuable type-strain genomes for metagenomic binning, comparative biology and taxonomic classification.</title>
        <authorList>
            <person name="Goeker M."/>
        </authorList>
    </citation>
    <scope>NUCLEOTIDE SEQUENCE [LARGE SCALE GENOMIC DNA]</scope>
    <source>
        <strain evidence="8 9">DSM 23491</strain>
    </source>
</reference>
<evidence type="ECO:0000256" key="5">
    <source>
        <dbReference type="ARBA" id="ARBA00023136"/>
    </source>
</evidence>
<gene>
    <name evidence="8" type="ORF">J2Z20_000469</name>
</gene>
<sequence length="205" mass="23208">MKKILFVLLYLIVFITAIMYRDHIFIWLKHNDSFFIVIVLAVLLALFPIVPYKIVIAALGYTFGAVWGGFICWMAATVASVVMYAGASYVFREQGRRYLSKIKTLDTFTAYIEKRPFETIVLVRIIPIVPALAVNVYAGVAAIPFWTYTLASGIGKIPGIAVYALMGETLKHKPLSALIIWLIYLLFVIVVLYAYKLLARHHKEI</sequence>
<evidence type="ECO:0000256" key="4">
    <source>
        <dbReference type="ARBA" id="ARBA00022989"/>
    </source>
</evidence>
<dbReference type="PANTHER" id="PTHR12677:SF59">
    <property type="entry name" value="GOLGI APPARATUS MEMBRANE PROTEIN TVP38-RELATED"/>
    <property type="match status" value="1"/>
</dbReference>
<keyword evidence="2 6" id="KW-1003">Cell membrane</keyword>
<dbReference type="InterPro" id="IPR032816">
    <property type="entry name" value="VTT_dom"/>
</dbReference>
<feature type="transmembrane region" description="Helical" evidence="6">
    <location>
        <begin position="6"/>
        <end position="22"/>
    </location>
</feature>
<dbReference type="EMBL" id="JAGGKP010000001">
    <property type="protein sequence ID" value="MBP1935608.1"/>
    <property type="molecule type" value="Genomic_DNA"/>
</dbReference>
<organism evidence="8 9">
    <name type="scientific">Paenibacillus sediminis</name>
    <dbReference type="NCBI Taxonomy" id="664909"/>
    <lineage>
        <taxon>Bacteria</taxon>
        <taxon>Bacillati</taxon>
        <taxon>Bacillota</taxon>
        <taxon>Bacilli</taxon>
        <taxon>Bacillales</taxon>
        <taxon>Paenibacillaceae</taxon>
        <taxon>Paenibacillus</taxon>
    </lineage>
</organism>
<dbReference type="PANTHER" id="PTHR12677">
    <property type="entry name" value="GOLGI APPARATUS MEMBRANE PROTEIN TVP38-RELATED"/>
    <property type="match status" value="1"/>
</dbReference>
<evidence type="ECO:0000259" key="7">
    <source>
        <dbReference type="Pfam" id="PF09335"/>
    </source>
</evidence>
<proteinExistence type="inferred from homology"/>
<evidence type="ECO:0000256" key="2">
    <source>
        <dbReference type="ARBA" id="ARBA00022475"/>
    </source>
</evidence>